<proteinExistence type="inferred from homology"/>
<comment type="similarity">
    <text evidence="2">Belongs to the importin beta family. Importin beta-1 subfamily.</text>
</comment>
<dbReference type="GO" id="GO:0031267">
    <property type="term" value="F:small GTPase binding"/>
    <property type="evidence" value="ECO:0007669"/>
    <property type="project" value="InterPro"/>
</dbReference>
<evidence type="ECO:0000256" key="3">
    <source>
        <dbReference type="ARBA" id="ARBA00022448"/>
    </source>
</evidence>
<evidence type="ECO:0000256" key="5">
    <source>
        <dbReference type="ARBA" id="ARBA00022737"/>
    </source>
</evidence>
<organism evidence="10 11">
    <name type="scientific">Tortispora caseinolytica NRRL Y-17796</name>
    <dbReference type="NCBI Taxonomy" id="767744"/>
    <lineage>
        <taxon>Eukaryota</taxon>
        <taxon>Fungi</taxon>
        <taxon>Dikarya</taxon>
        <taxon>Ascomycota</taxon>
        <taxon>Saccharomycotina</taxon>
        <taxon>Trigonopsidomycetes</taxon>
        <taxon>Trigonopsidales</taxon>
        <taxon>Trigonopsidaceae</taxon>
        <taxon>Tortispora</taxon>
    </lineage>
</organism>
<reference evidence="11" key="1">
    <citation type="submission" date="2016-02" db="EMBL/GenBank/DDBJ databases">
        <title>Comparative genomics of biotechnologically important yeasts.</title>
        <authorList>
            <consortium name="DOE Joint Genome Institute"/>
            <person name="Riley R."/>
            <person name="Haridas S."/>
            <person name="Wolfe K.H."/>
            <person name="Lopes M.R."/>
            <person name="Hittinger C.T."/>
            <person name="Goker M."/>
            <person name="Salamov A."/>
            <person name="Wisecaver J."/>
            <person name="Long T.M."/>
            <person name="Aerts A.L."/>
            <person name="Barry K."/>
            <person name="Choi C."/>
            <person name="Clum A."/>
            <person name="Coughlan A.Y."/>
            <person name="Deshpande S."/>
            <person name="Douglass A.P."/>
            <person name="Hanson S.J."/>
            <person name="Klenk H.-P."/>
            <person name="Labutti K."/>
            <person name="Lapidus A."/>
            <person name="Lindquist E."/>
            <person name="Lipzen A."/>
            <person name="Meier-Kolthoff J.P."/>
            <person name="Ohm R.A."/>
            <person name="Otillar R.P."/>
            <person name="Pangilinan J."/>
            <person name="Peng Y."/>
            <person name="Rokas A."/>
            <person name="Rosa C.A."/>
            <person name="Scheuner C."/>
            <person name="Sibirny A.A."/>
            <person name="Slot J.C."/>
            <person name="Stielow J.B."/>
            <person name="Sun H."/>
            <person name="Kurtzman C.P."/>
            <person name="Blackwell M."/>
            <person name="Jeffries T.W."/>
            <person name="Grigoriev I.V."/>
        </authorList>
    </citation>
    <scope>NUCLEOTIDE SEQUENCE [LARGE SCALE GENOMIC DNA]</scope>
    <source>
        <strain evidence="11">NRRL Y-17796</strain>
    </source>
</reference>
<dbReference type="GO" id="GO:0034399">
    <property type="term" value="C:nuclear periphery"/>
    <property type="evidence" value="ECO:0007669"/>
    <property type="project" value="EnsemblFungi"/>
</dbReference>
<dbReference type="GO" id="GO:0061676">
    <property type="term" value="F:importin-alpha family protein binding"/>
    <property type="evidence" value="ECO:0007669"/>
    <property type="project" value="EnsemblFungi"/>
</dbReference>
<dbReference type="GO" id="GO:0005829">
    <property type="term" value="C:cytosol"/>
    <property type="evidence" value="ECO:0007669"/>
    <property type="project" value="EnsemblFungi"/>
</dbReference>
<dbReference type="GO" id="GO:0061608">
    <property type="term" value="F:nuclear import signal receptor activity"/>
    <property type="evidence" value="ECO:0007669"/>
    <property type="project" value="EnsemblFungi"/>
</dbReference>
<dbReference type="InterPro" id="IPR016024">
    <property type="entry name" value="ARM-type_fold"/>
</dbReference>
<dbReference type="InterPro" id="IPR058584">
    <property type="entry name" value="IMB1_TNPO1-like_TPR"/>
</dbReference>
<dbReference type="GO" id="GO:0005635">
    <property type="term" value="C:nuclear envelope"/>
    <property type="evidence" value="ECO:0007669"/>
    <property type="project" value="EnsemblFungi"/>
</dbReference>
<dbReference type="GO" id="GO:0046822">
    <property type="term" value="P:regulation of nucleocytoplasmic transport"/>
    <property type="evidence" value="ECO:0007669"/>
    <property type="project" value="EnsemblFungi"/>
</dbReference>
<dbReference type="GO" id="GO:0006612">
    <property type="term" value="P:protein targeting to membrane"/>
    <property type="evidence" value="ECO:0007669"/>
    <property type="project" value="EnsemblFungi"/>
</dbReference>
<gene>
    <name evidence="10" type="ORF">CANCADRAFT_46113</name>
</gene>
<dbReference type="GO" id="GO:0051292">
    <property type="term" value="P:nuclear pore complex assembly"/>
    <property type="evidence" value="ECO:0007669"/>
    <property type="project" value="EnsemblFungi"/>
</dbReference>
<dbReference type="GO" id="GO:0042564">
    <property type="term" value="C:NLS-dependent protein nuclear import complex"/>
    <property type="evidence" value="ECO:0007669"/>
    <property type="project" value="EnsemblFungi"/>
</dbReference>
<dbReference type="AlphaFoldDB" id="A0A1E4TD67"/>
<evidence type="ECO:0000256" key="1">
    <source>
        <dbReference type="ARBA" id="ARBA00004496"/>
    </source>
</evidence>
<evidence type="ECO:0000259" key="9">
    <source>
        <dbReference type="PROSITE" id="PS50166"/>
    </source>
</evidence>
<dbReference type="PROSITE" id="PS50166">
    <property type="entry name" value="IMPORTIN_B_NT"/>
    <property type="match status" value="1"/>
</dbReference>
<keyword evidence="5" id="KW-0677">Repeat</keyword>
<evidence type="ECO:0000256" key="2">
    <source>
        <dbReference type="ARBA" id="ARBA00010907"/>
    </source>
</evidence>
<evidence type="ECO:0000313" key="10">
    <source>
        <dbReference type="EMBL" id="ODV89705.1"/>
    </source>
</evidence>
<dbReference type="GO" id="GO:0006607">
    <property type="term" value="P:NLS-bearing protein import into nucleus"/>
    <property type="evidence" value="ECO:0007669"/>
    <property type="project" value="EnsemblFungi"/>
</dbReference>
<dbReference type="InterPro" id="IPR011989">
    <property type="entry name" value="ARM-like"/>
</dbReference>
<name>A0A1E4TD67_9ASCO</name>
<evidence type="ECO:0000256" key="8">
    <source>
        <dbReference type="ARBA" id="ARBA00083566"/>
    </source>
</evidence>
<keyword evidence="3" id="KW-0813">Transport</keyword>
<keyword evidence="11" id="KW-1185">Reference proteome</keyword>
<dbReference type="Gene3D" id="1.25.10.10">
    <property type="entry name" value="Leucine-rich Repeat Variant"/>
    <property type="match status" value="1"/>
</dbReference>
<dbReference type="EMBL" id="KV453843">
    <property type="protein sequence ID" value="ODV89705.1"/>
    <property type="molecule type" value="Genomic_DNA"/>
</dbReference>
<dbReference type="SUPFAM" id="SSF48371">
    <property type="entry name" value="ARM repeat"/>
    <property type="match status" value="1"/>
</dbReference>
<comment type="subcellular location">
    <subcellularLocation>
        <location evidence="1">Cytoplasm</location>
    </subcellularLocation>
</comment>
<dbReference type="GO" id="GO:0060188">
    <property type="term" value="P:regulation of protein desumoylation"/>
    <property type="evidence" value="ECO:0007669"/>
    <property type="project" value="EnsemblFungi"/>
</dbReference>
<dbReference type="SMART" id="SM00913">
    <property type="entry name" value="IBN_N"/>
    <property type="match status" value="1"/>
</dbReference>
<dbReference type="Pfam" id="PF13513">
    <property type="entry name" value="HEAT_EZ"/>
    <property type="match status" value="1"/>
</dbReference>
<dbReference type="GO" id="GO:0044877">
    <property type="term" value="F:protein-containing complex binding"/>
    <property type="evidence" value="ECO:0007669"/>
    <property type="project" value="EnsemblFungi"/>
</dbReference>
<accession>A0A1E4TD67</accession>
<feature type="domain" description="Importin N-terminal" evidence="9">
    <location>
        <begin position="22"/>
        <end position="102"/>
    </location>
</feature>
<dbReference type="InterPro" id="IPR001494">
    <property type="entry name" value="Importin-beta_N"/>
</dbReference>
<keyword evidence="4" id="KW-0963">Cytoplasm</keyword>
<dbReference type="GO" id="GO:0006656">
    <property type="term" value="P:phosphatidylcholine biosynthetic process"/>
    <property type="evidence" value="ECO:0007669"/>
    <property type="project" value="EnsemblFungi"/>
</dbReference>
<evidence type="ECO:0000256" key="4">
    <source>
        <dbReference type="ARBA" id="ARBA00022490"/>
    </source>
</evidence>
<evidence type="ECO:0000256" key="6">
    <source>
        <dbReference type="ARBA" id="ARBA00022927"/>
    </source>
</evidence>
<dbReference type="FunFam" id="1.25.10.10:FF:000027">
    <property type="entry name" value="Importin subunit beta-1"/>
    <property type="match status" value="1"/>
</dbReference>
<evidence type="ECO:0000313" key="11">
    <source>
        <dbReference type="Proteomes" id="UP000095023"/>
    </source>
</evidence>
<evidence type="ECO:0000256" key="7">
    <source>
        <dbReference type="ARBA" id="ARBA00079884"/>
    </source>
</evidence>
<dbReference type="OrthoDB" id="10263328at2759"/>
<dbReference type="Pfam" id="PF25574">
    <property type="entry name" value="TPR_IMB1"/>
    <property type="match status" value="1"/>
</dbReference>
<dbReference type="InterPro" id="IPR040122">
    <property type="entry name" value="Importin_beta"/>
</dbReference>
<keyword evidence="6" id="KW-0653">Protein transport</keyword>
<dbReference type="Proteomes" id="UP000095023">
    <property type="component" value="Unassembled WGS sequence"/>
</dbReference>
<dbReference type="GO" id="GO:0097718">
    <property type="term" value="F:disordered domain specific binding"/>
    <property type="evidence" value="ECO:0007669"/>
    <property type="project" value="EnsemblFungi"/>
</dbReference>
<dbReference type="GO" id="GO:0005085">
    <property type="term" value="F:guanyl-nucleotide exchange factor activity"/>
    <property type="evidence" value="ECO:0007669"/>
    <property type="project" value="EnsemblFungi"/>
</dbReference>
<dbReference type="Pfam" id="PF03810">
    <property type="entry name" value="IBN_N"/>
    <property type="match status" value="1"/>
</dbReference>
<sequence length="864" mass="94508">MDLSNILRIAIQHPDASARAQAEEQLDSLASTQFPVLLKDLVSCMKDEAQPTEIRMLAGIFLKNQLSSKNVQTKMDYLQRWNSVDAETKAVVRATALDLLKTPQAQVANTAAQLISAIADFDLPLNQWPELMPSLVANTQHDQPENVKRASLTTIGYICENADPNNSGVVAQSSGILTAIVLGAQSSEPSVAVRIAAINALTDSLEFICENFTHESERNYIMQVVCEASQVANSALQAAVFGALARIMSMYYQYMNFYMERALLALTVNGMQSEDDNVAAMAVEFWCTVCEQEIEIDQSNLERDPSEPEQQNYQFANNALPAVLPTLLRLLIRQSDDDDDDDWTVSMAAGSCLQLFAQATGSIIVPPVLQFVEQNISKPTWQEREAAVMAFGSILGGPDPSSLTNLIRQALTPILHLMGDSNLQVKDTVAWCLGRMADFAADGIDIDTQLPAIIEAVLLGFKDHPRVSTNCCWTLINLTEQLSVNGASLPTTHMSQYYPQLVPGLLTTSDRPSNEAFSRTSAYEALACLVTYAAEDVVPIVEQLSATVGERLSATIQMQANIVNIDDRNNLEELQSSLITLLISIIRRMGYRVAAAADDIMTLLLTLRQQSLQNSAIEEDVLIAIGSVATSIESQFTKYMDAFTPFLVSALENPAEFETCNTAIGLVSDIAQAIGQSLASYANVIMSTLFKILTNSPMRDLRPTVLSALGDVATSLGILFEPYLNDVMILLSKAAMVEAPSDDLDMRDYVVTLRGAILDAYVGIVSGFESGAGLLQPHIETILGFISKINQDRYMLRSDSAVRSAVGLLGDIAAMFPGGEVKVFYTAPWVTEFIKRARSDKTYSASTHDVARWAREQQKRQLLL</sequence>
<protein>
    <recommendedName>
        <fullName evidence="7">Importin-95</fullName>
    </recommendedName>
    <alternativeName>
        <fullName evidence="8">Karyopherin-95</fullName>
    </alternativeName>
</protein>
<dbReference type="PANTHER" id="PTHR10527">
    <property type="entry name" value="IMPORTIN BETA"/>
    <property type="match status" value="1"/>
</dbReference>